<protein>
    <recommendedName>
        <fullName evidence="9 10">Ferrochelatase</fullName>
        <ecNumber evidence="9 10">4.98.1.1</ecNumber>
    </recommendedName>
    <alternativeName>
        <fullName evidence="9">Heme synthase</fullName>
    </alternativeName>
    <alternativeName>
        <fullName evidence="9">Protoheme ferro-lyase</fullName>
    </alternativeName>
</protein>
<accession>A0A4R3JX65</accession>
<dbReference type="RefSeq" id="WP_126462190.1">
    <property type="nucleotide sequence ID" value="NZ_AP018721.1"/>
</dbReference>
<comment type="caution">
    <text evidence="11">The sequence shown here is derived from an EMBL/GenBank/DDBJ whole genome shotgun (WGS) entry which is preliminary data.</text>
</comment>
<organism evidence="11 12">
    <name type="scientific">Sulfuritortus calidifontis</name>
    <dbReference type="NCBI Taxonomy" id="1914471"/>
    <lineage>
        <taxon>Bacteria</taxon>
        <taxon>Pseudomonadati</taxon>
        <taxon>Pseudomonadota</taxon>
        <taxon>Betaproteobacteria</taxon>
        <taxon>Nitrosomonadales</taxon>
        <taxon>Thiobacillaceae</taxon>
        <taxon>Sulfuritortus</taxon>
    </lineage>
</organism>
<dbReference type="AlphaFoldDB" id="A0A4R3JX65"/>
<evidence type="ECO:0000256" key="1">
    <source>
        <dbReference type="ARBA" id="ARBA00007718"/>
    </source>
</evidence>
<dbReference type="PANTHER" id="PTHR11108:SF1">
    <property type="entry name" value="FERROCHELATASE, MITOCHONDRIAL"/>
    <property type="match status" value="1"/>
</dbReference>
<evidence type="ECO:0000313" key="12">
    <source>
        <dbReference type="Proteomes" id="UP000295135"/>
    </source>
</evidence>
<comment type="similarity">
    <text evidence="1 9 10">Belongs to the ferrochelatase family.</text>
</comment>
<dbReference type="PANTHER" id="PTHR11108">
    <property type="entry name" value="FERROCHELATASE"/>
    <property type="match status" value="1"/>
</dbReference>
<dbReference type="CDD" id="cd03411">
    <property type="entry name" value="Ferrochelatase_N"/>
    <property type="match status" value="1"/>
</dbReference>
<dbReference type="CDD" id="cd00419">
    <property type="entry name" value="Ferrochelatase_C"/>
    <property type="match status" value="1"/>
</dbReference>
<dbReference type="Proteomes" id="UP000295135">
    <property type="component" value="Unassembled WGS sequence"/>
</dbReference>
<evidence type="ECO:0000256" key="6">
    <source>
        <dbReference type="ARBA" id="ARBA00023239"/>
    </source>
</evidence>
<dbReference type="SUPFAM" id="SSF53800">
    <property type="entry name" value="Chelatase"/>
    <property type="match status" value="1"/>
</dbReference>
<reference evidence="11 12" key="1">
    <citation type="submission" date="2019-03" db="EMBL/GenBank/DDBJ databases">
        <title>Genomic Encyclopedia of Type Strains, Phase IV (KMG-IV): sequencing the most valuable type-strain genomes for metagenomic binning, comparative biology and taxonomic classification.</title>
        <authorList>
            <person name="Goeker M."/>
        </authorList>
    </citation>
    <scope>NUCLEOTIDE SEQUENCE [LARGE SCALE GENOMIC DNA]</scope>
    <source>
        <strain evidence="11 12">DSM 103923</strain>
    </source>
</reference>
<keyword evidence="3 9" id="KW-0479">Metal-binding</keyword>
<dbReference type="NCBIfam" id="TIGR00109">
    <property type="entry name" value="hemH"/>
    <property type="match status" value="1"/>
</dbReference>
<dbReference type="EMBL" id="SLZY01000003">
    <property type="protein sequence ID" value="TCS73023.1"/>
    <property type="molecule type" value="Genomic_DNA"/>
</dbReference>
<comment type="pathway">
    <text evidence="9 10">Porphyrin-containing compound metabolism; protoheme biosynthesis; protoheme from protoporphyrin-IX: step 1/1.</text>
</comment>
<evidence type="ECO:0000313" key="11">
    <source>
        <dbReference type="EMBL" id="TCS73023.1"/>
    </source>
</evidence>
<evidence type="ECO:0000256" key="5">
    <source>
        <dbReference type="ARBA" id="ARBA00023133"/>
    </source>
</evidence>
<evidence type="ECO:0000256" key="9">
    <source>
        <dbReference type="HAMAP-Rule" id="MF_00323"/>
    </source>
</evidence>
<evidence type="ECO:0000256" key="4">
    <source>
        <dbReference type="ARBA" id="ARBA00023004"/>
    </source>
</evidence>
<feature type="binding site" evidence="9">
    <location>
        <position position="292"/>
    </location>
    <ligand>
        <name>Fe(2+)</name>
        <dbReference type="ChEBI" id="CHEBI:29033"/>
    </ligand>
</feature>
<sequence length="363" mass="40848">MSYFLAEPAFRHDQPAGIGVLLINLGTPEAPTAQALKPYLREFLSDRRVVEIPRPIWWLILNGIILQTRPRKSAEKYASIWTPEGSPLRVITERQTQLLREALTTVSPTPIQVEYAMRYDQPSVTSVIGKLRAAGCTRLLILPLYPQYAASSTGSALDAVYGTLSRSRNQPELRVVRSFHDHPGYIAALAGQIEQYWASHGRPEQLVMSFHGVPRRSLELGDPYHCECQKTGRLLAERLGLTPEHYRISFQSRFGRAEWLKPYTSETLAELGRRKTRRVDVVCPGFVADCLETLEEIAMENKAVFLNAGGGEYHYIPALNDQPEFIETLRDIVLNHLAGWIASTDAAVLVQRLQRAREMGANT</sequence>
<dbReference type="GO" id="GO:0004325">
    <property type="term" value="F:ferrochelatase activity"/>
    <property type="evidence" value="ECO:0007669"/>
    <property type="project" value="UniProtKB-UniRule"/>
</dbReference>
<dbReference type="InterPro" id="IPR001015">
    <property type="entry name" value="Ferrochelatase"/>
</dbReference>
<keyword evidence="2 9" id="KW-0963">Cytoplasm</keyword>
<name>A0A4R3JX65_9PROT</name>
<dbReference type="FunFam" id="3.40.50.1400:FF:000002">
    <property type="entry name" value="Ferrochelatase"/>
    <property type="match status" value="1"/>
</dbReference>
<keyword evidence="6 9" id="KW-0456">Lyase</keyword>
<dbReference type="GO" id="GO:0046872">
    <property type="term" value="F:metal ion binding"/>
    <property type="evidence" value="ECO:0007669"/>
    <property type="project" value="UniProtKB-KW"/>
</dbReference>
<evidence type="ECO:0000256" key="3">
    <source>
        <dbReference type="ARBA" id="ARBA00022723"/>
    </source>
</evidence>
<comment type="catalytic activity">
    <reaction evidence="8">
        <text>Fe-coproporphyrin III + 2 H(+) = coproporphyrin III + Fe(2+)</text>
        <dbReference type="Rhea" id="RHEA:49572"/>
        <dbReference type="ChEBI" id="CHEBI:15378"/>
        <dbReference type="ChEBI" id="CHEBI:29033"/>
        <dbReference type="ChEBI" id="CHEBI:68438"/>
        <dbReference type="ChEBI" id="CHEBI:131725"/>
        <dbReference type="EC" id="4.99.1.9"/>
    </reaction>
    <physiologicalReaction direction="right-to-left" evidence="8">
        <dbReference type="Rhea" id="RHEA:49574"/>
    </physiologicalReaction>
</comment>
<dbReference type="InterPro" id="IPR033644">
    <property type="entry name" value="Ferrochelatase_C"/>
</dbReference>
<comment type="subcellular location">
    <subcellularLocation>
        <location evidence="9 10">Cytoplasm</location>
    </subcellularLocation>
</comment>
<dbReference type="PROSITE" id="PS00534">
    <property type="entry name" value="FERROCHELATASE"/>
    <property type="match status" value="1"/>
</dbReference>
<keyword evidence="7 9" id="KW-0627">Porphyrin biosynthesis</keyword>
<dbReference type="OrthoDB" id="9809741at2"/>
<evidence type="ECO:0000256" key="7">
    <source>
        <dbReference type="ARBA" id="ARBA00023244"/>
    </source>
</evidence>
<dbReference type="InterPro" id="IPR033659">
    <property type="entry name" value="Ferrochelatase_N"/>
</dbReference>
<keyword evidence="5 9" id="KW-0350">Heme biosynthesis</keyword>
<dbReference type="HAMAP" id="MF_00323">
    <property type="entry name" value="Ferrochelatase"/>
    <property type="match status" value="1"/>
</dbReference>
<evidence type="ECO:0000256" key="10">
    <source>
        <dbReference type="RuleBase" id="RU000607"/>
    </source>
</evidence>
<feature type="binding site" evidence="9">
    <location>
        <position position="211"/>
    </location>
    <ligand>
        <name>Fe(2+)</name>
        <dbReference type="ChEBI" id="CHEBI:29033"/>
    </ligand>
</feature>
<dbReference type="Pfam" id="PF00762">
    <property type="entry name" value="Ferrochelatase"/>
    <property type="match status" value="1"/>
</dbReference>
<comment type="function">
    <text evidence="9 10">Catalyzes the ferrous insertion into protoporphyrin IX.</text>
</comment>
<dbReference type="InterPro" id="IPR019772">
    <property type="entry name" value="Ferrochelatase_AS"/>
</dbReference>
<dbReference type="EC" id="4.98.1.1" evidence="9 10"/>
<comment type="catalytic activity">
    <reaction evidence="9 10">
        <text>heme b + 2 H(+) = protoporphyrin IX + Fe(2+)</text>
        <dbReference type="Rhea" id="RHEA:22584"/>
        <dbReference type="ChEBI" id="CHEBI:15378"/>
        <dbReference type="ChEBI" id="CHEBI:29033"/>
        <dbReference type="ChEBI" id="CHEBI:57306"/>
        <dbReference type="ChEBI" id="CHEBI:60344"/>
        <dbReference type="EC" id="4.98.1.1"/>
    </reaction>
</comment>
<keyword evidence="12" id="KW-1185">Reference proteome</keyword>
<dbReference type="GO" id="GO:0005737">
    <property type="term" value="C:cytoplasm"/>
    <property type="evidence" value="ECO:0007669"/>
    <property type="project" value="UniProtKB-SubCell"/>
</dbReference>
<dbReference type="GO" id="GO:0006783">
    <property type="term" value="P:heme biosynthetic process"/>
    <property type="evidence" value="ECO:0007669"/>
    <property type="project" value="UniProtKB-UniRule"/>
</dbReference>
<proteinExistence type="inferred from homology"/>
<dbReference type="Gene3D" id="3.40.50.1400">
    <property type="match status" value="2"/>
</dbReference>
<evidence type="ECO:0000256" key="8">
    <source>
        <dbReference type="ARBA" id="ARBA00024536"/>
    </source>
</evidence>
<gene>
    <name evidence="9" type="primary">hemH</name>
    <name evidence="11" type="ORF">EDC61_103146</name>
</gene>
<keyword evidence="4 9" id="KW-0408">Iron</keyword>
<evidence type="ECO:0000256" key="2">
    <source>
        <dbReference type="ARBA" id="ARBA00022490"/>
    </source>
</evidence>
<dbReference type="UniPathway" id="UPA00252">
    <property type="reaction ID" value="UER00325"/>
</dbReference>